<keyword evidence="2" id="KW-1185">Reference proteome</keyword>
<proteinExistence type="predicted"/>
<reference evidence="1 2" key="1">
    <citation type="journal article" date="2019" name="Environ. Microbiol.">
        <title>At the nexus of three kingdoms: the genome of the mycorrhizal fungus Gigaspora margarita provides insights into plant, endobacterial and fungal interactions.</title>
        <authorList>
            <person name="Venice F."/>
            <person name="Ghignone S."/>
            <person name="Salvioli di Fossalunga A."/>
            <person name="Amselem J."/>
            <person name="Novero M."/>
            <person name="Xianan X."/>
            <person name="Sedzielewska Toro K."/>
            <person name="Morin E."/>
            <person name="Lipzen A."/>
            <person name="Grigoriev I.V."/>
            <person name="Henrissat B."/>
            <person name="Martin F.M."/>
            <person name="Bonfante P."/>
        </authorList>
    </citation>
    <scope>NUCLEOTIDE SEQUENCE [LARGE SCALE GENOMIC DNA]</scope>
    <source>
        <strain evidence="1 2">BEG34</strain>
    </source>
</reference>
<dbReference type="OrthoDB" id="10261027at2759"/>
<protein>
    <recommendedName>
        <fullName evidence="3">Protein kinase domain-containing protein</fullName>
    </recommendedName>
</protein>
<evidence type="ECO:0000313" key="1">
    <source>
        <dbReference type="EMBL" id="KAF0550849.1"/>
    </source>
</evidence>
<evidence type="ECO:0000313" key="2">
    <source>
        <dbReference type="Proteomes" id="UP000439903"/>
    </source>
</evidence>
<accession>A0A8H4ET87</accession>
<sequence>MKHYQNLTKRDESKLSYVLVLEFADSGTLRNYLKANQNFKVVEKLLLKELHHNILLYLPECPRKRPRIDKVTCELRARCFIEEFLVDKVIKMIDKFAKKGSEPQLDQYQHEAVEILSFNAKIISIVTHLQRYCIIKINTANKY</sequence>
<name>A0A8H4ET87_GIGMA</name>
<organism evidence="1 2">
    <name type="scientific">Gigaspora margarita</name>
    <dbReference type="NCBI Taxonomy" id="4874"/>
    <lineage>
        <taxon>Eukaryota</taxon>
        <taxon>Fungi</taxon>
        <taxon>Fungi incertae sedis</taxon>
        <taxon>Mucoromycota</taxon>
        <taxon>Glomeromycotina</taxon>
        <taxon>Glomeromycetes</taxon>
        <taxon>Diversisporales</taxon>
        <taxon>Gigasporaceae</taxon>
        <taxon>Gigaspora</taxon>
    </lineage>
</organism>
<comment type="caution">
    <text evidence="1">The sequence shown here is derived from an EMBL/GenBank/DDBJ whole genome shotgun (WGS) entry which is preliminary data.</text>
</comment>
<gene>
    <name evidence="1" type="ORF">F8M41_023844</name>
</gene>
<dbReference type="AlphaFoldDB" id="A0A8H4ET87"/>
<dbReference type="Proteomes" id="UP000439903">
    <property type="component" value="Unassembled WGS sequence"/>
</dbReference>
<evidence type="ECO:0008006" key="3">
    <source>
        <dbReference type="Google" id="ProtNLM"/>
    </source>
</evidence>
<dbReference type="EMBL" id="WTPW01000080">
    <property type="protein sequence ID" value="KAF0550849.1"/>
    <property type="molecule type" value="Genomic_DNA"/>
</dbReference>